<protein>
    <submittedName>
        <fullName evidence="1">Uncharacterized protein</fullName>
    </submittedName>
</protein>
<comment type="caution">
    <text evidence="1">The sequence shown here is derived from an EMBL/GenBank/DDBJ whole genome shotgun (WGS) entry which is preliminary data.</text>
</comment>
<evidence type="ECO:0000313" key="2">
    <source>
        <dbReference type="Proteomes" id="UP000446719"/>
    </source>
</evidence>
<evidence type="ECO:0000313" key="1">
    <source>
        <dbReference type="EMBL" id="MZK17323.1"/>
    </source>
</evidence>
<sequence length="71" mass="8642">MEASTKDNAKMEQQKEKLVMYKVFRDAYNQKFKIKTWLFSKILSHMMEKLGREGTIFYLMSSMRKIQKQNR</sequence>
<dbReference type="RefSeq" id="WP_161158944.1">
    <property type="nucleotide sequence ID" value="NZ_WWSB01000003.1"/>
</dbReference>
<dbReference type="Proteomes" id="UP000446719">
    <property type="component" value="Unassembled WGS sequence"/>
</dbReference>
<dbReference type="AlphaFoldDB" id="A0A845KMP5"/>
<gene>
    <name evidence="1" type="ORF">GT565_04170</name>
</gene>
<dbReference type="EMBL" id="WWSB01000003">
    <property type="protein sequence ID" value="MZK17323.1"/>
    <property type="molecule type" value="Genomic_DNA"/>
</dbReference>
<accession>A0A845KMP5</accession>
<organism evidence="1 2">
    <name type="scientific">Dorea longicatena</name>
    <dbReference type="NCBI Taxonomy" id="88431"/>
    <lineage>
        <taxon>Bacteria</taxon>
        <taxon>Bacillati</taxon>
        <taxon>Bacillota</taxon>
        <taxon>Clostridia</taxon>
        <taxon>Lachnospirales</taxon>
        <taxon>Lachnospiraceae</taxon>
        <taxon>Dorea</taxon>
    </lineage>
</organism>
<reference evidence="1 2" key="1">
    <citation type="journal article" date="2019" name="Nat. Med.">
        <title>A library of human gut bacterial isolates paired with longitudinal multiomics data enables mechanistic microbiome research.</title>
        <authorList>
            <person name="Poyet M."/>
            <person name="Groussin M."/>
            <person name="Gibbons S.M."/>
            <person name="Avila-Pacheco J."/>
            <person name="Jiang X."/>
            <person name="Kearney S.M."/>
            <person name="Perrotta A.R."/>
            <person name="Berdy B."/>
            <person name="Zhao S."/>
            <person name="Lieberman T.D."/>
            <person name="Swanson P.K."/>
            <person name="Smith M."/>
            <person name="Roesemann S."/>
            <person name="Alexander J.E."/>
            <person name="Rich S.A."/>
            <person name="Livny J."/>
            <person name="Vlamakis H."/>
            <person name="Clish C."/>
            <person name="Bullock K."/>
            <person name="Deik A."/>
            <person name="Scott J."/>
            <person name="Pierce K.A."/>
            <person name="Xavier R.J."/>
            <person name="Alm E.J."/>
        </authorList>
    </citation>
    <scope>NUCLEOTIDE SEQUENCE [LARGE SCALE GENOMIC DNA]</scope>
    <source>
        <strain evidence="1 2">BIOML-A7</strain>
    </source>
</reference>
<proteinExistence type="predicted"/>
<name>A0A845KMP5_9FIRM</name>